<dbReference type="Gene3D" id="1.10.1740.10">
    <property type="match status" value="1"/>
</dbReference>
<dbReference type="GO" id="GO:0006352">
    <property type="term" value="P:DNA-templated transcription initiation"/>
    <property type="evidence" value="ECO:0007669"/>
    <property type="project" value="InterPro"/>
</dbReference>
<keyword evidence="2" id="KW-0805">Transcription regulation</keyword>
<dbReference type="SUPFAM" id="SSF88946">
    <property type="entry name" value="Sigma2 domain of RNA polymerase sigma factors"/>
    <property type="match status" value="1"/>
</dbReference>
<dbReference type="NCBIfam" id="TIGR02937">
    <property type="entry name" value="sigma70-ECF"/>
    <property type="match status" value="1"/>
</dbReference>
<dbReference type="InterPro" id="IPR007627">
    <property type="entry name" value="RNA_pol_sigma70_r2"/>
</dbReference>
<sequence length="170" mass="19855">MEKAKELTQKFEDILEVNKEKIYRICRIYAVDPIEPQDLFQEVVFQIWKSLPSFKGEASVDTWVYRIALNVGQRSRLEVARDQSKKVRLDSILFLPADNHENEAQELRYQALRTCIKLLKETDQSLLVLYLEDLPYKAMAAVTGLTENHIAVKMKRIRKLLFDCIAPKLN</sequence>
<evidence type="ECO:0000256" key="2">
    <source>
        <dbReference type="ARBA" id="ARBA00023015"/>
    </source>
</evidence>
<accession>A0A1E5SYV9</accession>
<dbReference type="GO" id="GO:0016987">
    <property type="term" value="F:sigma factor activity"/>
    <property type="evidence" value="ECO:0007669"/>
    <property type="project" value="UniProtKB-KW"/>
</dbReference>
<dbReference type="Pfam" id="PF08281">
    <property type="entry name" value="Sigma70_r4_2"/>
    <property type="match status" value="1"/>
</dbReference>
<dbReference type="Gene3D" id="1.10.10.10">
    <property type="entry name" value="Winged helix-like DNA-binding domain superfamily/Winged helix DNA-binding domain"/>
    <property type="match status" value="1"/>
</dbReference>
<dbReference type="InterPro" id="IPR039425">
    <property type="entry name" value="RNA_pol_sigma-70-like"/>
</dbReference>
<dbReference type="InterPro" id="IPR036388">
    <property type="entry name" value="WH-like_DNA-bd_sf"/>
</dbReference>
<evidence type="ECO:0000259" key="5">
    <source>
        <dbReference type="Pfam" id="PF04542"/>
    </source>
</evidence>
<dbReference type="InterPro" id="IPR014284">
    <property type="entry name" value="RNA_pol_sigma-70_dom"/>
</dbReference>
<comment type="similarity">
    <text evidence="1">Belongs to the sigma-70 factor family. ECF subfamily.</text>
</comment>
<feature type="domain" description="RNA polymerase sigma-70 region 2" evidence="5">
    <location>
        <begin position="18"/>
        <end position="71"/>
    </location>
</feature>
<dbReference type="InterPro" id="IPR013325">
    <property type="entry name" value="RNA_pol_sigma_r2"/>
</dbReference>
<evidence type="ECO:0000259" key="6">
    <source>
        <dbReference type="Pfam" id="PF08281"/>
    </source>
</evidence>
<protein>
    <submittedName>
        <fullName evidence="7">RNA polymerase</fullName>
    </submittedName>
</protein>
<dbReference type="SUPFAM" id="SSF88659">
    <property type="entry name" value="Sigma3 and sigma4 domains of RNA polymerase sigma factors"/>
    <property type="match status" value="1"/>
</dbReference>
<name>A0A1E5SYV9_9BACT</name>
<gene>
    <name evidence="7" type="ORF">BFP71_12140</name>
</gene>
<comment type="caution">
    <text evidence="7">The sequence shown here is derived from an EMBL/GenBank/DDBJ whole genome shotgun (WGS) entry which is preliminary data.</text>
</comment>
<reference evidence="7 8" key="1">
    <citation type="submission" date="2016-08" db="EMBL/GenBank/DDBJ databases">
        <title>Draft genome of Fabibacter sp. strain SK-8.</title>
        <authorList>
            <person name="Wong S.-K."/>
            <person name="Hamasaki K."/>
            <person name="Yoshizawa S."/>
        </authorList>
    </citation>
    <scope>NUCLEOTIDE SEQUENCE [LARGE SCALE GENOMIC DNA]</scope>
    <source>
        <strain evidence="7 8">SK-8</strain>
    </source>
</reference>
<evidence type="ECO:0000256" key="4">
    <source>
        <dbReference type="ARBA" id="ARBA00023163"/>
    </source>
</evidence>
<dbReference type="GO" id="GO:0003677">
    <property type="term" value="F:DNA binding"/>
    <property type="evidence" value="ECO:0007669"/>
    <property type="project" value="InterPro"/>
</dbReference>
<keyword evidence="8" id="KW-1185">Reference proteome</keyword>
<keyword evidence="4" id="KW-0804">Transcription</keyword>
<feature type="domain" description="RNA polymerase sigma factor 70 region 4 type 2" evidence="6">
    <location>
        <begin position="110"/>
        <end position="161"/>
    </location>
</feature>
<dbReference type="Proteomes" id="UP000095552">
    <property type="component" value="Unassembled WGS sequence"/>
</dbReference>
<evidence type="ECO:0000313" key="8">
    <source>
        <dbReference type="Proteomes" id="UP000095552"/>
    </source>
</evidence>
<dbReference type="EMBL" id="MDGQ01000005">
    <property type="protein sequence ID" value="OEK04227.1"/>
    <property type="molecule type" value="Genomic_DNA"/>
</dbReference>
<organism evidence="7 8">
    <name type="scientific">Roseivirga misakiensis</name>
    <dbReference type="NCBI Taxonomy" id="1563681"/>
    <lineage>
        <taxon>Bacteria</taxon>
        <taxon>Pseudomonadati</taxon>
        <taxon>Bacteroidota</taxon>
        <taxon>Cytophagia</taxon>
        <taxon>Cytophagales</taxon>
        <taxon>Roseivirgaceae</taxon>
        <taxon>Roseivirga</taxon>
    </lineage>
</organism>
<dbReference type="AlphaFoldDB" id="A0A1E5SYV9"/>
<dbReference type="STRING" id="1563681.BFP71_12140"/>
<dbReference type="PANTHER" id="PTHR43133:SF45">
    <property type="entry name" value="RNA POLYMERASE ECF-TYPE SIGMA FACTOR"/>
    <property type="match status" value="1"/>
</dbReference>
<evidence type="ECO:0000256" key="1">
    <source>
        <dbReference type="ARBA" id="ARBA00010641"/>
    </source>
</evidence>
<evidence type="ECO:0000313" key="7">
    <source>
        <dbReference type="EMBL" id="OEK04227.1"/>
    </source>
</evidence>
<dbReference type="PANTHER" id="PTHR43133">
    <property type="entry name" value="RNA POLYMERASE ECF-TYPE SIGMA FACTO"/>
    <property type="match status" value="1"/>
</dbReference>
<dbReference type="OrthoDB" id="9780326at2"/>
<dbReference type="InterPro" id="IPR013324">
    <property type="entry name" value="RNA_pol_sigma_r3/r4-like"/>
</dbReference>
<evidence type="ECO:0000256" key="3">
    <source>
        <dbReference type="ARBA" id="ARBA00023082"/>
    </source>
</evidence>
<proteinExistence type="inferred from homology"/>
<keyword evidence="3" id="KW-0731">Sigma factor</keyword>
<dbReference type="InterPro" id="IPR013249">
    <property type="entry name" value="RNA_pol_sigma70_r4_t2"/>
</dbReference>
<dbReference type="Pfam" id="PF04542">
    <property type="entry name" value="Sigma70_r2"/>
    <property type="match status" value="1"/>
</dbReference>